<accession>A0AAE0BHI6</accession>
<protein>
    <submittedName>
        <fullName evidence="2">Uncharacterized protein</fullName>
    </submittedName>
</protein>
<evidence type="ECO:0000313" key="3">
    <source>
        <dbReference type="Proteomes" id="UP001190700"/>
    </source>
</evidence>
<comment type="caution">
    <text evidence="2">The sequence shown here is derived from an EMBL/GenBank/DDBJ whole genome shotgun (WGS) entry which is preliminary data.</text>
</comment>
<name>A0AAE0BHI6_9CHLO</name>
<organism evidence="2 3">
    <name type="scientific">Cymbomonas tetramitiformis</name>
    <dbReference type="NCBI Taxonomy" id="36881"/>
    <lineage>
        <taxon>Eukaryota</taxon>
        <taxon>Viridiplantae</taxon>
        <taxon>Chlorophyta</taxon>
        <taxon>Pyramimonadophyceae</taxon>
        <taxon>Pyramimonadales</taxon>
        <taxon>Pyramimonadaceae</taxon>
        <taxon>Cymbomonas</taxon>
    </lineage>
</organism>
<sequence>MIPNRESRDFQFSSLIFVRRLSKASEVPRAAILQVARNVPLRQKTTLGQVSARGNWTPPSGDDMKGAASSEVGGAMGGAVLGGLIAGPFGAIWGASVGAGFGGNARAEREAEAAQEAEMKRLGLTPEIAAMAAEAVRDLKEAELALELSIRAFDSQRALCVGLERAAQEAYAAAEEAMAAGKEEDAKASLLRRRALTDELEAATADLSTAERRASRDQDNIKIISQRATQIEEIVKANREGRELPASDYSALYNNPARTDRWDATVQDYEEEDPLMKQFRKLEEDDKRRGS</sequence>
<dbReference type="EMBL" id="LGRX02035221">
    <property type="protein sequence ID" value="KAK3235759.1"/>
    <property type="molecule type" value="Genomic_DNA"/>
</dbReference>
<gene>
    <name evidence="2" type="ORF">CYMTET_54062</name>
</gene>
<keyword evidence="3" id="KW-1185">Reference proteome</keyword>
<evidence type="ECO:0000256" key="1">
    <source>
        <dbReference type="SAM" id="Coils"/>
    </source>
</evidence>
<evidence type="ECO:0000313" key="2">
    <source>
        <dbReference type="EMBL" id="KAK3235759.1"/>
    </source>
</evidence>
<dbReference type="AlphaFoldDB" id="A0AAE0BHI6"/>
<feature type="coiled-coil region" evidence="1">
    <location>
        <begin position="193"/>
        <end position="220"/>
    </location>
</feature>
<keyword evidence="1" id="KW-0175">Coiled coil</keyword>
<dbReference type="Proteomes" id="UP001190700">
    <property type="component" value="Unassembled WGS sequence"/>
</dbReference>
<proteinExistence type="predicted"/>
<reference evidence="2 3" key="1">
    <citation type="journal article" date="2015" name="Genome Biol. Evol.">
        <title>Comparative Genomics of a Bacterivorous Green Alga Reveals Evolutionary Causalities and Consequences of Phago-Mixotrophic Mode of Nutrition.</title>
        <authorList>
            <person name="Burns J.A."/>
            <person name="Paasch A."/>
            <person name="Narechania A."/>
            <person name="Kim E."/>
        </authorList>
    </citation>
    <scope>NUCLEOTIDE SEQUENCE [LARGE SCALE GENOMIC DNA]</scope>
    <source>
        <strain evidence="2 3">PLY_AMNH</strain>
    </source>
</reference>